<dbReference type="EMBL" id="JBHTMM010000060">
    <property type="protein sequence ID" value="MFD1310776.1"/>
    <property type="molecule type" value="Genomic_DNA"/>
</dbReference>
<evidence type="ECO:0000313" key="3">
    <source>
        <dbReference type="Proteomes" id="UP001597058"/>
    </source>
</evidence>
<proteinExistence type="predicted"/>
<evidence type="ECO:0000313" key="2">
    <source>
        <dbReference type="EMBL" id="MFD1310776.1"/>
    </source>
</evidence>
<evidence type="ECO:0000256" key="1">
    <source>
        <dbReference type="SAM" id="MobiDB-lite"/>
    </source>
</evidence>
<accession>A0ABW3XMF1</accession>
<dbReference type="Proteomes" id="UP001597058">
    <property type="component" value="Unassembled WGS sequence"/>
</dbReference>
<feature type="region of interest" description="Disordered" evidence="1">
    <location>
        <begin position="39"/>
        <end position="58"/>
    </location>
</feature>
<evidence type="ECO:0008006" key="4">
    <source>
        <dbReference type="Google" id="ProtNLM"/>
    </source>
</evidence>
<name>A0ABW3XMF1_9ACTN</name>
<protein>
    <recommendedName>
        <fullName evidence="4">MarR family transcriptional regulator</fullName>
    </recommendedName>
</protein>
<sequence length="58" mass="6186">MARVRAAGIDEALTAVLGSDEAHRLREVTEALDVLARNLLSPSRTPGPRRGVTVPPPE</sequence>
<organism evidence="2 3">
    <name type="scientific">Streptomyces kaempferi</name>
    <dbReference type="NCBI Taxonomy" id="333725"/>
    <lineage>
        <taxon>Bacteria</taxon>
        <taxon>Bacillati</taxon>
        <taxon>Actinomycetota</taxon>
        <taxon>Actinomycetes</taxon>
        <taxon>Kitasatosporales</taxon>
        <taxon>Streptomycetaceae</taxon>
        <taxon>Streptomyces</taxon>
    </lineage>
</organism>
<reference evidence="3" key="1">
    <citation type="journal article" date="2019" name="Int. J. Syst. Evol. Microbiol.">
        <title>The Global Catalogue of Microorganisms (GCM) 10K type strain sequencing project: providing services to taxonomists for standard genome sequencing and annotation.</title>
        <authorList>
            <consortium name="The Broad Institute Genomics Platform"/>
            <consortium name="The Broad Institute Genome Sequencing Center for Infectious Disease"/>
            <person name="Wu L."/>
            <person name="Ma J."/>
        </authorList>
    </citation>
    <scope>NUCLEOTIDE SEQUENCE [LARGE SCALE GENOMIC DNA]</scope>
    <source>
        <strain evidence="3">CGMCC 4.7020</strain>
    </source>
</reference>
<keyword evidence="3" id="KW-1185">Reference proteome</keyword>
<comment type="caution">
    <text evidence="2">The sequence shown here is derived from an EMBL/GenBank/DDBJ whole genome shotgun (WGS) entry which is preliminary data.</text>
</comment>
<dbReference type="RefSeq" id="WP_381242512.1">
    <property type="nucleotide sequence ID" value="NZ_JBHSKH010000123.1"/>
</dbReference>
<feature type="compositionally biased region" description="Low complexity" evidence="1">
    <location>
        <begin position="44"/>
        <end position="58"/>
    </location>
</feature>
<gene>
    <name evidence="2" type="ORF">ACFQ5X_33680</name>
</gene>